<proteinExistence type="predicted"/>
<dbReference type="Proteomes" id="UP001596137">
    <property type="component" value="Unassembled WGS sequence"/>
</dbReference>
<evidence type="ECO:0000256" key="1">
    <source>
        <dbReference type="SAM" id="MobiDB-lite"/>
    </source>
</evidence>
<evidence type="ECO:0000313" key="3">
    <source>
        <dbReference type="Proteomes" id="UP001596137"/>
    </source>
</evidence>
<protein>
    <submittedName>
        <fullName evidence="2">Uncharacterized protein</fullName>
    </submittedName>
</protein>
<comment type="caution">
    <text evidence="2">The sequence shown here is derived from an EMBL/GenBank/DDBJ whole genome shotgun (WGS) entry which is preliminary data.</text>
</comment>
<reference evidence="3" key="1">
    <citation type="journal article" date="2019" name="Int. J. Syst. Evol. Microbiol.">
        <title>The Global Catalogue of Microorganisms (GCM) 10K type strain sequencing project: providing services to taxonomists for standard genome sequencing and annotation.</title>
        <authorList>
            <consortium name="The Broad Institute Genomics Platform"/>
            <consortium name="The Broad Institute Genome Sequencing Center for Infectious Disease"/>
            <person name="Wu L."/>
            <person name="Ma J."/>
        </authorList>
    </citation>
    <scope>NUCLEOTIDE SEQUENCE [LARGE SCALE GENOMIC DNA]</scope>
    <source>
        <strain evidence="3">JCM 30346</strain>
    </source>
</reference>
<feature type="region of interest" description="Disordered" evidence="1">
    <location>
        <begin position="164"/>
        <end position="206"/>
    </location>
</feature>
<organism evidence="2 3">
    <name type="scientific">Sphaerisporangium aureirubrum</name>
    <dbReference type="NCBI Taxonomy" id="1544736"/>
    <lineage>
        <taxon>Bacteria</taxon>
        <taxon>Bacillati</taxon>
        <taxon>Actinomycetota</taxon>
        <taxon>Actinomycetes</taxon>
        <taxon>Streptosporangiales</taxon>
        <taxon>Streptosporangiaceae</taxon>
        <taxon>Sphaerisporangium</taxon>
    </lineage>
</organism>
<name>A0ABW1NXY9_9ACTN</name>
<keyword evidence="3" id="KW-1185">Reference proteome</keyword>
<gene>
    <name evidence="2" type="ORF">ACFP1K_39570</name>
</gene>
<dbReference type="RefSeq" id="WP_380763461.1">
    <property type="nucleotide sequence ID" value="NZ_JBHSRF010000130.1"/>
</dbReference>
<accession>A0ABW1NXY9</accession>
<dbReference type="EMBL" id="JBHSRF010000130">
    <property type="protein sequence ID" value="MFC6087322.1"/>
    <property type="molecule type" value="Genomic_DNA"/>
</dbReference>
<sequence length="206" mass="21067">MTRAALVFLGLIVLIIVVFVLGRGFLAGGGGPAGALTPAALEQARGQGVAPDLIYAVEVKGYSLADQSVGVVGDAGFGAFYVSESGHRVQLRIDRGTMSDDSCPGVPVTDMEPLTAPVRCERDEAGWYREGGGHHEYVAVRADHLIKLAGRVGEVDRATLKAAVAGARPVSQSDPGTPSTPATPVQRGDLPTTGDGAPIQPTGPGG</sequence>
<evidence type="ECO:0000313" key="2">
    <source>
        <dbReference type="EMBL" id="MFC6087322.1"/>
    </source>
</evidence>
<feature type="compositionally biased region" description="Polar residues" evidence="1">
    <location>
        <begin position="170"/>
        <end position="183"/>
    </location>
</feature>